<dbReference type="PANTHER" id="PTHR43481">
    <property type="entry name" value="FRUCTOSE-1-PHOSPHATE PHOSPHATASE"/>
    <property type="match status" value="1"/>
</dbReference>
<dbReference type="SMART" id="SM01007">
    <property type="entry name" value="Aldolase_II"/>
    <property type="match status" value="1"/>
</dbReference>
<dbReference type="SFLD" id="SFLDG01129">
    <property type="entry name" value="C1.5:_HAD__Beta-PGM__Phosphata"/>
    <property type="match status" value="1"/>
</dbReference>
<sequence length="736" mass="79379">MFEAVLFDMDGVVVDTEASVADFWQDLARSNGFSISAGDLDRHVYGRSALHTLRELFPMLPADRHHEVYELMRVNNETLHYSTIPGVLPLLGSLHTAGIPTALVTGAEPYKATAVLKQLGLQFDVTITAKDVEHGKPDPACYVLAAHRLGVPVERCIVFEDAVSGITSAVTAGATCIALAPPHRETDVRDAGAAAVVRDFRQISFGADAMRTPDREFPFVPADLFAEPHDRWDAAVADTLIGPDEVIYRSHLVGADPALTREGGGNFSVKGVTPDQFGEPTTVLWMSSWGCDGAVTTHEDFPVLRLDDLLPVLDGGPMDEREMVDHLVASGLHPGQKRPGIETLTHAFIPAKHVDHCHPDAVIALTSFPDGRKYAEEEFGEEAIWFDYRQFDVDVARELGRKIRSNPLARFVLLANHGIFTWAGTSEQCYRNSLEAVSRATAALRRAISRPADLGGQVVPPASNAEDVLVEALPVLRKALDGAILHVDRSEQAVAFASSARGPELSQVGPGCPDHVVTAGHRPLVLAPDESVQDGIKRHQEWYNAAFERHITFPTTKRTDAPHVVVFPGVGVVSSGPDAAKARLCADHFGQTMAVVRAADAAGGYVTLTEQQSIADEYWPLIRMKPQLVPRDGRLAGQVVLVKDLPDDLAIGVAHRLTAAAAHVAIAGRDHDRIAAAVDEIEKRQGERRAVALSGDNSVREAVLAYGGVDVVVDTGTDPDAVADTVLSSTRTRQEA</sequence>
<dbReference type="SFLD" id="SFLDS00003">
    <property type="entry name" value="Haloacid_Dehalogenase"/>
    <property type="match status" value="1"/>
</dbReference>
<dbReference type="InterPro" id="IPR036291">
    <property type="entry name" value="NAD(P)-bd_dom_sf"/>
</dbReference>
<proteinExistence type="predicted"/>
<dbReference type="GO" id="GO:0050308">
    <property type="term" value="F:sugar-phosphatase activity"/>
    <property type="evidence" value="ECO:0007669"/>
    <property type="project" value="TreeGrafter"/>
</dbReference>
<dbReference type="InterPro" id="IPR036412">
    <property type="entry name" value="HAD-like_sf"/>
</dbReference>
<dbReference type="InterPro" id="IPR023198">
    <property type="entry name" value="PGP-like_dom2"/>
</dbReference>
<dbReference type="Gene3D" id="1.10.150.240">
    <property type="entry name" value="Putative phosphatase, domain 2"/>
    <property type="match status" value="1"/>
</dbReference>
<protein>
    <recommendedName>
        <fullName evidence="1">Class II aldolase/adducin N-terminal domain-containing protein</fullName>
    </recommendedName>
</protein>
<dbReference type="SUPFAM" id="SSF56784">
    <property type="entry name" value="HAD-like"/>
    <property type="match status" value="1"/>
</dbReference>
<dbReference type="InterPro" id="IPR001303">
    <property type="entry name" value="Aldolase_II/adducin_N"/>
</dbReference>
<dbReference type="InterPro" id="IPR023214">
    <property type="entry name" value="HAD_sf"/>
</dbReference>
<name>A0A1B2HCB5_9PSEU</name>
<reference evidence="2 3" key="1">
    <citation type="submission" date="2016-07" db="EMBL/GenBank/DDBJ databases">
        <title>Complete genome sequence of the Lentzea guizhouensis DHS C013.</title>
        <authorList>
            <person name="Cao C."/>
        </authorList>
    </citation>
    <scope>NUCLEOTIDE SEQUENCE [LARGE SCALE GENOMIC DNA]</scope>
    <source>
        <strain evidence="2 3">DHS C013</strain>
    </source>
</reference>
<dbReference type="SUPFAM" id="SSF53639">
    <property type="entry name" value="AraD/HMP-PK domain-like"/>
    <property type="match status" value="1"/>
</dbReference>
<dbReference type="InterPro" id="IPR051806">
    <property type="entry name" value="HAD-like_SPP"/>
</dbReference>
<dbReference type="InterPro" id="IPR006439">
    <property type="entry name" value="HAD-SF_hydro_IA"/>
</dbReference>
<dbReference type="EMBL" id="CP016793">
    <property type="protein sequence ID" value="ANZ35370.1"/>
    <property type="molecule type" value="Genomic_DNA"/>
</dbReference>
<gene>
    <name evidence="2" type="ORF">BBK82_03975</name>
</gene>
<dbReference type="PANTHER" id="PTHR43481:SF4">
    <property type="entry name" value="GLYCEROL-1-PHOSPHATE PHOSPHOHYDROLASE 1-RELATED"/>
    <property type="match status" value="1"/>
</dbReference>
<evidence type="ECO:0000313" key="3">
    <source>
        <dbReference type="Proteomes" id="UP000093053"/>
    </source>
</evidence>
<evidence type="ECO:0000313" key="2">
    <source>
        <dbReference type="EMBL" id="ANZ35370.1"/>
    </source>
</evidence>
<evidence type="ECO:0000259" key="1">
    <source>
        <dbReference type="SMART" id="SM01007"/>
    </source>
</evidence>
<keyword evidence="3" id="KW-1185">Reference proteome</keyword>
<dbReference type="KEGG" id="led:BBK82_03975"/>
<dbReference type="RefSeq" id="WP_065913785.1">
    <property type="nucleotide sequence ID" value="NZ_CP016793.1"/>
</dbReference>
<dbReference type="Proteomes" id="UP000093053">
    <property type="component" value="Chromosome"/>
</dbReference>
<dbReference type="Gene3D" id="3.40.50.1000">
    <property type="entry name" value="HAD superfamily/HAD-like"/>
    <property type="match status" value="1"/>
</dbReference>
<dbReference type="NCBIfam" id="TIGR01509">
    <property type="entry name" value="HAD-SF-IA-v3"/>
    <property type="match status" value="1"/>
</dbReference>
<dbReference type="Gene3D" id="3.40.50.720">
    <property type="entry name" value="NAD(P)-binding Rossmann-like Domain"/>
    <property type="match status" value="1"/>
</dbReference>
<dbReference type="Pfam" id="PF00596">
    <property type="entry name" value="Aldolase_II"/>
    <property type="match status" value="1"/>
</dbReference>
<accession>A0A1B2HCB5</accession>
<dbReference type="SUPFAM" id="SSF51735">
    <property type="entry name" value="NAD(P)-binding Rossmann-fold domains"/>
    <property type="match status" value="1"/>
</dbReference>
<dbReference type="AlphaFoldDB" id="A0A1B2HCB5"/>
<dbReference type="Pfam" id="PF00702">
    <property type="entry name" value="Hydrolase"/>
    <property type="match status" value="1"/>
</dbReference>
<organism evidence="2 3">
    <name type="scientific">Lentzea guizhouensis</name>
    <dbReference type="NCBI Taxonomy" id="1586287"/>
    <lineage>
        <taxon>Bacteria</taxon>
        <taxon>Bacillati</taxon>
        <taxon>Actinomycetota</taxon>
        <taxon>Actinomycetes</taxon>
        <taxon>Pseudonocardiales</taxon>
        <taxon>Pseudonocardiaceae</taxon>
        <taxon>Lentzea</taxon>
    </lineage>
</organism>
<feature type="domain" description="Class II aldolase/adducin N-terminal" evidence="1">
    <location>
        <begin position="245"/>
        <end position="444"/>
    </location>
</feature>
<dbReference type="OrthoDB" id="9774430at2"/>
<dbReference type="STRING" id="1586287.BBK82_03975"/>
<dbReference type="InterPro" id="IPR036409">
    <property type="entry name" value="Aldolase_II/adducin_N_sf"/>
</dbReference>
<dbReference type="Gene3D" id="3.40.225.10">
    <property type="entry name" value="Class II aldolase/adducin N-terminal domain"/>
    <property type="match status" value="1"/>
</dbReference>